<sequence length="57" mass="6228">MPPGACKRPLAISTIAGPQQSRVTRDGIQCSVWVYGYRDDTQAGKLATHTVHGMWLT</sequence>
<evidence type="ECO:0000313" key="2">
    <source>
        <dbReference type="Proteomes" id="UP001162060"/>
    </source>
</evidence>
<gene>
    <name evidence="1" type="ORF">PM001_LOCUS33100</name>
</gene>
<accession>A0AAV1VNM9</accession>
<dbReference type="EMBL" id="CAKLBY020000389">
    <property type="protein sequence ID" value="CAK7947950.1"/>
    <property type="molecule type" value="Genomic_DNA"/>
</dbReference>
<comment type="caution">
    <text evidence="1">The sequence shown here is derived from an EMBL/GenBank/DDBJ whole genome shotgun (WGS) entry which is preliminary data.</text>
</comment>
<proteinExistence type="predicted"/>
<protein>
    <submittedName>
        <fullName evidence="1">Uncharacterized protein</fullName>
    </submittedName>
</protein>
<name>A0AAV1VNM9_9STRA</name>
<evidence type="ECO:0000313" key="1">
    <source>
        <dbReference type="EMBL" id="CAK7947950.1"/>
    </source>
</evidence>
<reference evidence="1" key="1">
    <citation type="submission" date="2024-01" db="EMBL/GenBank/DDBJ databases">
        <authorList>
            <person name="Webb A."/>
        </authorList>
    </citation>
    <scope>NUCLEOTIDE SEQUENCE</scope>
    <source>
        <strain evidence="1">Pm1</strain>
    </source>
</reference>
<organism evidence="1 2">
    <name type="scientific">Peronospora matthiolae</name>
    <dbReference type="NCBI Taxonomy" id="2874970"/>
    <lineage>
        <taxon>Eukaryota</taxon>
        <taxon>Sar</taxon>
        <taxon>Stramenopiles</taxon>
        <taxon>Oomycota</taxon>
        <taxon>Peronosporomycetes</taxon>
        <taxon>Peronosporales</taxon>
        <taxon>Peronosporaceae</taxon>
        <taxon>Peronospora</taxon>
    </lineage>
</organism>
<dbReference type="Proteomes" id="UP001162060">
    <property type="component" value="Unassembled WGS sequence"/>
</dbReference>
<dbReference type="AlphaFoldDB" id="A0AAV1VNM9"/>